<dbReference type="Pfam" id="PF12833">
    <property type="entry name" value="HTH_18"/>
    <property type="match status" value="1"/>
</dbReference>
<evidence type="ECO:0000313" key="5">
    <source>
        <dbReference type="EMBL" id="KEQ29033.1"/>
    </source>
</evidence>
<keyword evidence="2" id="KW-0238">DNA-binding</keyword>
<accession>A0A081PEB0</accession>
<dbReference type="Pfam" id="PF02311">
    <property type="entry name" value="AraC_binding"/>
    <property type="match status" value="1"/>
</dbReference>
<dbReference type="SUPFAM" id="SSF51182">
    <property type="entry name" value="RmlC-like cupins"/>
    <property type="match status" value="1"/>
</dbReference>
<dbReference type="InterPro" id="IPR014710">
    <property type="entry name" value="RmlC-like_jellyroll"/>
</dbReference>
<proteinExistence type="predicted"/>
<dbReference type="Proteomes" id="UP000028007">
    <property type="component" value="Unassembled WGS sequence"/>
</dbReference>
<keyword evidence="3" id="KW-0804">Transcription</keyword>
<dbReference type="InterPro" id="IPR003313">
    <property type="entry name" value="AraC-bd"/>
</dbReference>
<dbReference type="InterPro" id="IPR018060">
    <property type="entry name" value="HTH_AraC"/>
</dbReference>
<dbReference type="Gene3D" id="2.60.120.10">
    <property type="entry name" value="Jelly Rolls"/>
    <property type="match status" value="1"/>
</dbReference>
<keyword evidence="1" id="KW-0805">Transcription regulation</keyword>
<evidence type="ECO:0000313" key="6">
    <source>
        <dbReference type="Proteomes" id="UP000028007"/>
    </source>
</evidence>
<dbReference type="AlphaFoldDB" id="A0A081PEB0"/>
<evidence type="ECO:0000256" key="3">
    <source>
        <dbReference type="ARBA" id="ARBA00023163"/>
    </source>
</evidence>
<dbReference type="eggNOG" id="COG2207">
    <property type="taxonomic scope" value="Bacteria"/>
</dbReference>
<feature type="domain" description="HTH araC/xylS-type" evidence="4">
    <location>
        <begin position="174"/>
        <end position="274"/>
    </location>
</feature>
<dbReference type="Gene3D" id="1.10.10.60">
    <property type="entry name" value="Homeodomain-like"/>
    <property type="match status" value="2"/>
</dbReference>
<dbReference type="PANTHER" id="PTHR43280">
    <property type="entry name" value="ARAC-FAMILY TRANSCRIPTIONAL REGULATOR"/>
    <property type="match status" value="1"/>
</dbReference>
<dbReference type="SUPFAM" id="SSF46689">
    <property type="entry name" value="Homeodomain-like"/>
    <property type="match status" value="1"/>
</dbReference>
<evidence type="ECO:0000256" key="2">
    <source>
        <dbReference type="ARBA" id="ARBA00023125"/>
    </source>
</evidence>
<dbReference type="GO" id="GO:0043565">
    <property type="term" value="F:sequence-specific DNA binding"/>
    <property type="evidence" value="ECO:0007669"/>
    <property type="project" value="InterPro"/>
</dbReference>
<dbReference type="EMBL" id="JNFF01000088">
    <property type="protein sequence ID" value="KEQ29033.1"/>
    <property type="molecule type" value="Genomic_DNA"/>
</dbReference>
<evidence type="ECO:0000259" key="4">
    <source>
        <dbReference type="PROSITE" id="PS01124"/>
    </source>
</evidence>
<dbReference type="CDD" id="cd02208">
    <property type="entry name" value="cupin_RmlC-like"/>
    <property type="match status" value="1"/>
</dbReference>
<dbReference type="PROSITE" id="PS01124">
    <property type="entry name" value="HTH_ARAC_FAMILY_2"/>
    <property type="match status" value="1"/>
</dbReference>
<evidence type="ECO:0000256" key="1">
    <source>
        <dbReference type="ARBA" id="ARBA00023015"/>
    </source>
</evidence>
<organism evidence="5 6">
    <name type="scientific">Pedobacter antarcticus 4BY</name>
    <dbReference type="NCBI Taxonomy" id="1358423"/>
    <lineage>
        <taxon>Bacteria</taxon>
        <taxon>Pseudomonadati</taxon>
        <taxon>Bacteroidota</taxon>
        <taxon>Sphingobacteriia</taxon>
        <taxon>Sphingobacteriales</taxon>
        <taxon>Sphingobacteriaceae</taxon>
        <taxon>Pedobacter</taxon>
    </lineage>
</organism>
<protein>
    <submittedName>
        <fullName evidence="5">AraC family transcriptional regulator</fullName>
    </submittedName>
</protein>
<name>A0A081PEB0_9SPHI</name>
<sequence>MRKESMHHQVEIIYSQTDQCPMTDSSFNFFQFVHIVSGSGSHEVNGNRITYQAGSFLLITPNDYHAFYVETLTEFLIIRFNKGYIKEYQWKSIDHIECLLHNASHVSGCIIENANDKLLVNSIVGSILHNIKYNDLYNNDLNQHLINALIVIAARNIAKFKPANIKEHANKKIVDIINYIQSNIYSPGQLKAPVICGKFGVSTNYLSVYFKEACGETITHFIANYRLRLIEYRLNFSDCRINELVEEFGFADESHMNKFFKRHKGMSTSTYRGAKDALVISA</sequence>
<dbReference type="InterPro" id="IPR011051">
    <property type="entry name" value="RmlC_Cupin_sf"/>
</dbReference>
<dbReference type="GO" id="GO:0003700">
    <property type="term" value="F:DNA-binding transcription factor activity"/>
    <property type="evidence" value="ECO:0007669"/>
    <property type="project" value="InterPro"/>
</dbReference>
<keyword evidence="6" id="KW-1185">Reference proteome</keyword>
<dbReference type="InterPro" id="IPR009057">
    <property type="entry name" value="Homeodomain-like_sf"/>
</dbReference>
<comment type="caution">
    <text evidence="5">The sequence shown here is derived from an EMBL/GenBank/DDBJ whole genome shotgun (WGS) entry which is preliminary data.</text>
</comment>
<reference evidence="5 6" key="1">
    <citation type="journal article" date="1992" name="Int. J. Syst. Bacteriol.">
        <title>Sphingobacterium antarcticus sp. nov. a Psychrotrophic Bacterium from the Soils of Schirmacher Oasis, Antarctica.</title>
        <authorList>
            <person name="Shivaji S."/>
            <person name="Ray M.K."/>
            <person name="Rao N.S."/>
            <person name="Saiserr L."/>
            <person name="Jagannadham M.V."/>
            <person name="Kumar G.S."/>
            <person name="Reddy G."/>
            <person name="Bhargava P.M."/>
        </authorList>
    </citation>
    <scope>NUCLEOTIDE SEQUENCE [LARGE SCALE GENOMIC DNA]</scope>
    <source>
        <strain evidence="5 6">4BY</strain>
    </source>
</reference>
<gene>
    <name evidence="5" type="ORF">N180_14070</name>
</gene>
<dbReference type="PANTHER" id="PTHR43280:SF2">
    <property type="entry name" value="HTH-TYPE TRANSCRIPTIONAL REGULATOR EXSA"/>
    <property type="match status" value="1"/>
</dbReference>
<dbReference type="SMART" id="SM00342">
    <property type="entry name" value="HTH_ARAC"/>
    <property type="match status" value="1"/>
</dbReference>